<dbReference type="STRING" id="393003.SAMN05660461_2092"/>
<gene>
    <name evidence="5" type="ORF">SAMN05660461_2092</name>
</gene>
<evidence type="ECO:0000259" key="4">
    <source>
        <dbReference type="PROSITE" id="PS01124"/>
    </source>
</evidence>
<sequence>MLLKFPKDQNGQQILKAGNTHFAMLKQRSKADKRTIFLTENVMIFVLAGHKLLHFDQHTVKVEAGSILLMKRGFYVMSDYVREEIQFQSLLLYFSDEQLRRFLHKYNYVTPVKAAATSHLTLPITPLLEAFSEHYTAYFTQEPSTLAALLSVKLYEVFLLLLATPQHAAVLAFMQQIVYAQPQDIAFIVKQHLFQPITLAEMARLSGRSLASFKRDFQQQYQSSPRRWINEQRLSFAHTLLETTTQQVAEIAIACGFESTSHFIRIFKQTYGITPNHVRAKKAII</sequence>
<keyword evidence="6" id="KW-1185">Reference proteome</keyword>
<dbReference type="PROSITE" id="PS01124">
    <property type="entry name" value="HTH_ARAC_FAMILY_2"/>
    <property type="match status" value="1"/>
</dbReference>
<dbReference type="EMBL" id="FUZZ01000001">
    <property type="protein sequence ID" value="SKD01182.1"/>
    <property type="molecule type" value="Genomic_DNA"/>
</dbReference>
<dbReference type="GO" id="GO:0043565">
    <property type="term" value="F:sequence-specific DNA binding"/>
    <property type="evidence" value="ECO:0007669"/>
    <property type="project" value="InterPro"/>
</dbReference>
<dbReference type="PRINTS" id="PR00032">
    <property type="entry name" value="HTHARAC"/>
</dbReference>
<accession>A0A1T5NL89</accession>
<keyword evidence="2" id="KW-0238">DNA-binding</keyword>
<keyword evidence="1" id="KW-0805">Transcription regulation</keyword>
<dbReference type="Pfam" id="PF22200">
    <property type="entry name" value="ExsA_N"/>
    <property type="match status" value="1"/>
</dbReference>
<dbReference type="Gene3D" id="1.10.10.60">
    <property type="entry name" value="Homeodomain-like"/>
    <property type="match status" value="1"/>
</dbReference>
<dbReference type="InterPro" id="IPR018060">
    <property type="entry name" value="HTH_AraC"/>
</dbReference>
<dbReference type="InterPro" id="IPR009057">
    <property type="entry name" value="Homeodomain-like_sf"/>
</dbReference>
<evidence type="ECO:0000256" key="1">
    <source>
        <dbReference type="ARBA" id="ARBA00023015"/>
    </source>
</evidence>
<proteinExistence type="predicted"/>
<dbReference type="InterPro" id="IPR018062">
    <property type="entry name" value="HTH_AraC-typ_CS"/>
</dbReference>
<dbReference type="Pfam" id="PF12833">
    <property type="entry name" value="HTH_18"/>
    <property type="match status" value="1"/>
</dbReference>
<dbReference type="AlphaFoldDB" id="A0A1T5NL89"/>
<feature type="domain" description="HTH araC/xylS-type" evidence="4">
    <location>
        <begin position="183"/>
        <end position="281"/>
    </location>
</feature>
<evidence type="ECO:0000256" key="3">
    <source>
        <dbReference type="ARBA" id="ARBA00023163"/>
    </source>
</evidence>
<dbReference type="PANTHER" id="PTHR43280:SF2">
    <property type="entry name" value="HTH-TYPE TRANSCRIPTIONAL REGULATOR EXSA"/>
    <property type="match status" value="1"/>
</dbReference>
<name>A0A1T5NL89_9BACT</name>
<organism evidence="5 6">
    <name type="scientific">Chitinophaga ginsengisegetis</name>
    <dbReference type="NCBI Taxonomy" id="393003"/>
    <lineage>
        <taxon>Bacteria</taxon>
        <taxon>Pseudomonadati</taxon>
        <taxon>Bacteroidota</taxon>
        <taxon>Chitinophagia</taxon>
        <taxon>Chitinophagales</taxon>
        <taxon>Chitinophagaceae</taxon>
        <taxon>Chitinophaga</taxon>
    </lineage>
</organism>
<dbReference type="GO" id="GO:0003700">
    <property type="term" value="F:DNA-binding transcription factor activity"/>
    <property type="evidence" value="ECO:0007669"/>
    <property type="project" value="InterPro"/>
</dbReference>
<keyword evidence="3" id="KW-0804">Transcription</keyword>
<reference evidence="5 6" key="1">
    <citation type="submission" date="2017-02" db="EMBL/GenBank/DDBJ databases">
        <authorList>
            <person name="Peterson S.W."/>
        </authorList>
    </citation>
    <scope>NUCLEOTIDE SEQUENCE [LARGE SCALE GENOMIC DNA]</scope>
    <source>
        <strain evidence="5 6">DSM 18108</strain>
    </source>
</reference>
<protein>
    <submittedName>
        <fullName evidence="5">AraC-type transcriptional regulator N-terminus</fullName>
    </submittedName>
</protein>
<evidence type="ECO:0000313" key="5">
    <source>
        <dbReference type="EMBL" id="SKD01182.1"/>
    </source>
</evidence>
<dbReference type="PANTHER" id="PTHR43280">
    <property type="entry name" value="ARAC-FAMILY TRANSCRIPTIONAL REGULATOR"/>
    <property type="match status" value="1"/>
</dbReference>
<evidence type="ECO:0000256" key="2">
    <source>
        <dbReference type="ARBA" id="ARBA00023125"/>
    </source>
</evidence>
<dbReference type="SUPFAM" id="SSF46689">
    <property type="entry name" value="Homeodomain-like"/>
    <property type="match status" value="2"/>
</dbReference>
<evidence type="ECO:0000313" key="6">
    <source>
        <dbReference type="Proteomes" id="UP000190166"/>
    </source>
</evidence>
<dbReference type="SMART" id="SM00342">
    <property type="entry name" value="HTH_ARAC"/>
    <property type="match status" value="1"/>
</dbReference>
<dbReference type="Proteomes" id="UP000190166">
    <property type="component" value="Unassembled WGS sequence"/>
</dbReference>
<dbReference type="RefSeq" id="WP_079469304.1">
    <property type="nucleotide sequence ID" value="NZ_FUZZ01000001.1"/>
</dbReference>
<dbReference type="PROSITE" id="PS00041">
    <property type="entry name" value="HTH_ARAC_FAMILY_1"/>
    <property type="match status" value="1"/>
</dbReference>
<dbReference type="InterPro" id="IPR054015">
    <property type="entry name" value="ExsA-like_N"/>
</dbReference>
<dbReference type="InterPro" id="IPR020449">
    <property type="entry name" value="Tscrpt_reg_AraC-type_HTH"/>
</dbReference>